<reference evidence="15" key="1">
    <citation type="submission" date="2021-10" db="EMBL/GenBank/DDBJ databases">
        <title>De novo Genome Assembly of Clathrus columnatus (Basidiomycota, Fungi) Using Illumina and Nanopore Sequence Data.</title>
        <authorList>
            <person name="Ogiso-Tanaka E."/>
            <person name="Itagaki H."/>
            <person name="Hosoya T."/>
            <person name="Hosaka K."/>
        </authorList>
    </citation>
    <scope>NUCLEOTIDE SEQUENCE</scope>
    <source>
        <strain evidence="15">MO-923</strain>
    </source>
</reference>
<dbReference type="SUPFAM" id="SSF56091">
    <property type="entry name" value="DNA ligase/mRNA capping enzyme, catalytic domain"/>
    <property type="match status" value="1"/>
</dbReference>
<dbReference type="Gene3D" id="3.30.470.30">
    <property type="entry name" value="DNA ligase/mRNA capping enzyme"/>
    <property type="match status" value="1"/>
</dbReference>
<keyword evidence="3" id="KW-0479">Metal-binding</keyword>
<keyword evidence="9" id="KW-0539">Nucleus</keyword>
<keyword evidence="4 11" id="KW-0547">Nucleotide-binding</keyword>
<keyword evidence="5 11" id="KW-0227">DNA damage</keyword>
<protein>
    <recommendedName>
        <fullName evidence="11">DNA ligase</fullName>
        <ecNumber evidence="11">6.5.1.1</ecNumber>
    </recommendedName>
</protein>
<dbReference type="PROSITE" id="PS50160">
    <property type="entry name" value="DNA_LIGASE_A3"/>
    <property type="match status" value="1"/>
</dbReference>
<organism evidence="15 16">
    <name type="scientific">Clathrus columnatus</name>
    <dbReference type="NCBI Taxonomy" id="1419009"/>
    <lineage>
        <taxon>Eukaryota</taxon>
        <taxon>Fungi</taxon>
        <taxon>Dikarya</taxon>
        <taxon>Basidiomycota</taxon>
        <taxon>Agaricomycotina</taxon>
        <taxon>Agaricomycetes</taxon>
        <taxon>Phallomycetidae</taxon>
        <taxon>Phallales</taxon>
        <taxon>Clathraceae</taxon>
        <taxon>Clathrus</taxon>
    </lineage>
</organism>
<dbReference type="InterPro" id="IPR012310">
    <property type="entry name" value="DNA_ligase_ATP-dep_cent"/>
</dbReference>
<proteinExistence type="inferred from homology"/>
<evidence type="ECO:0000256" key="5">
    <source>
        <dbReference type="ARBA" id="ARBA00022763"/>
    </source>
</evidence>
<dbReference type="InterPro" id="IPR029710">
    <property type="entry name" value="LIG4"/>
</dbReference>
<evidence type="ECO:0000313" key="15">
    <source>
        <dbReference type="EMBL" id="GJJ11285.1"/>
    </source>
</evidence>
<evidence type="ECO:0000256" key="3">
    <source>
        <dbReference type="ARBA" id="ARBA00022723"/>
    </source>
</evidence>
<dbReference type="SUPFAM" id="SSF50249">
    <property type="entry name" value="Nucleic acid-binding proteins"/>
    <property type="match status" value="1"/>
</dbReference>
<dbReference type="InterPro" id="IPR012308">
    <property type="entry name" value="DNA_ligase_ATP-dep_N"/>
</dbReference>
<dbReference type="PROSITE" id="PS00697">
    <property type="entry name" value="DNA_LIGASE_A1"/>
    <property type="match status" value="1"/>
</dbReference>
<evidence type="ECO:0000256" key="4">
    <source>
        <dbReference type="ARBA" id="ARBA00022741"/>
    </source>
</evidence>
<dbReference type="InterPro" id="IPR044125">
    <property type="entry name" value="Adenylation_DNA_ligase_IV"/>
</dbReference>
<dbReference type="GO" id="GO:0003910">
    <property type="term" value="F:DNA ligase (ATP) activity"/>
    <property type="evidence" value="ECO:0007669"/>
    <property type="project" value="UniProtKB-EC"/>
</dbReference>
<keyword evidence="11" id="KW-0233">DNA recombination</keyword>
<dbReference type="GO" id="GO:0006297">
    <property type="term" value="P:nucleotide-excision repair, DNA gap filling"/>
    <property type="evidence" value="ECO:0007669"/>
    <property type="project" value="TreeGrafter"/>
</dbReference>
<evidence type="ECO:0000256" key="10">
    <source>
        <dbReference type="ARBA" id="ARBA00034003"/>
    </source>
</evidence>
<keyword evidence="7" id="KW-0460">Magnesium</keyword>
<dbReference type="EC" id="6.5.1.1" evidence="11"/>
<dbReference type="EMBL" id="BPWL01000006">
    <property type="protein sequence ID" value="GJJ11285.1"/>
    <property type="molecule type" value="Genomic_DNA"/>
</dbReference>
<dbReference type="PANTHER" id="PTHR45997">
    <property type="entry name" value="DNA LIGASE 4"/>
    <property type="match status" value="1"/>
</dbReference>
<evidence type="ECO:0000256" key="2">
    <source>
        <dbReference type="ARBA" id="ARBA00022598"/>
    </source>
</evidence>
<dbReference type="PANTHER" id="PTHR45997:SF1">
    <property type="entry name" value="DNA LIGASE 4"/>
    <property type="match status" value="1"/>
</dbReference>
<dbReference type="SUPFAM" id="SSF117018">
    <property type="entry name" value="ATP-dependent DNA ligase DNA-binding domain"/>
    <property type="match status" value="1"/>
</dbReference>
<keyword evidence="8 11" id="KW-0234">DNA repair</keyword>
<comment type="caution">
    <text evidence="15">The sequence shown here is derived from an EMBL/GenBank/DDBJ whole genome shotgun (WGS) entry which is preliminary data.</text>
</comment>
<feature type="region of interest" description="Disordered" evidence="13">
    <location>
        <begin position="534"/>
        <end position="560"/>
    </location>
</feature>
<dbReference type="InterPro" id="IPR000977">
    <property type="entry name" value="DNA_ligase_ATP-dep"/>
</dbReference>
<evidence type="ECO:0000256" key="7">
    <source>
        <dbReference type="ARBA" id="ARBA00022842"/>
    </source>
</evidence>
<evidence type="ECO:0000259" key="14">
    <source>
        <dbReference type="PROSITE" id="PS50160"/>
    </source>
</evidence>
<keyword evidence="2 11" id="KW-0436">Ligase</keyword>
<name>A0AAV5AEF8_9AGAM</name>
<dbReference type="Pfam" id="PF04675">
    <property type="entry name" value="DNA_ligase_A_N"/>
    <property type="match status" value="1"/>
</dbReference>
<evidence type="ECO:0000256" key="1">
    <source>
        <dbReference type="ARBA" id="ARBA00007572"/>
    </source>
</evidence>
<evidence type="ECO:0000256" key="11">
    <source>
        <dbReference type="RuleBase" id="RU000617"/>
    </source>
</evidence>
<dbReference type="InterPro" id="IPR016059">
    <property type="entry name" value="DNA_ligase_ATP-dep_CS"/>
</dbReference>
<keyword evidence="16" id="KW-1185">Reference proteome</keyword>
<dbReference type="GO" id="GO:0006310">
    <property type="term" value="P:DNA recombination"/>
    <property type="evidence" value="ECO:0007669"/>
    <property type="project" value="UniProtKB-KW"/>
</dbReference>
<dbReference type="Proteomes" id="UP001050691">
    <property type="component" value="Unassembled WGS sequence"/>
</dbReference>
<accession>A0AAV5AEF8</accession>
<dbReference type="GO" id="GO:0071897">
    <property type="term" value="P:DNA biosynthetic process"/>
    <property type="evidence" value="ECO:0007669"/>
    <property type="project" value="InterPro"/>
</dbReference>
<dbReference type="GO" id="GO:0003677">
    <property type="term" value="F:DNA binding"/>
    <property type="evidence" value="ECO:0007669"/>
    <property type="project" value="InterPro"/>
</dbReference>
<comment type="catalytic activity">
    <reaction evidence="10 11">
        <text>ATP + (deoxyribonucleotide)n-3'-hydroxyl + 5'-phospho-(deoxyribonucleotide)m = (deoxyribonucleotide)n+m + AMP + diphosphate.</text>
        <dbReference type="EC" id="6.5.1.1"/>
    </reaction>
</comment>
<evidence type="ECO:0000313" key="16">
    <source>
        <dbReference type="Proteomes" id="UP001050691"/>
    </source>
</evidence>
<dbReference type="Pfam" id="PF01068">
    <property type="entry name" value="DNA_ligase_A_M"/>
    <property type="match status" value="1"/>
</dbReference>
<dbReference type="Gene3D" id="1.10.3260.10">
    <property type="entry name" value="DNA ligase, ATP-dependent, N-terminal domain"/>
    <property type="match status" value="1"/>
</dbReference>
<dbReference type="InterPro" id="IPR036599">
    <property type="entry name" value="DNA_ligase_N_sf"/>
</dbReference>
<sequence>MDLGPPSPPLTHVPNVVEQEEVYMNIPVNKGKSPPFSALTGLYEKLSHESKHELRRKLLMNWFRKWREEVGPDLYPKDRERAVYNIKEKTLARIYIRLIPLNAKDEDAKTAGDFPMVLHEVVSKRSNVMEGSLTVERMNKLLDELAKAGGKLELQTRVMTVIYNNCTPAEQRWIVRIILKDLNISVKETTVLAVFHEDAIPLFNTCSDLKRVAYDLSDPAKRLNDEDKTIKLFHAFAPMLCKRPTKRIEDTVKIFGGMKFIMEEKLDGERIQLHKQGNEYFYCSRKGKDYTYLYGKTISAGSLTPYIDSAFDPRVTSLILDGEMLVWDLVTERQLPFGTLKTAALDKSQKDNRPRPCFKIFDLLYLNGVSLIDKKLSTRKKNMRAYVSEIPGRLEYVEELEGKTAKDVRTSMDRIIENRGEGLILKHPAGKYTLNGRNVDFIKACPSWTSNGFEIYLLQDNMGETVDVLVVGNGGNYGSGKRGGGVSTLICAVRDDRNDTLDADEPRSFVRIGSGLTYADYVWIRAKPWKTFNKDDPPSFFQTSPQGVEDKGDVYLEPEE</sequence>
<evidence type="ECO:0000256" key="8">
    <source>
        <dbReference type="ARBA" id="ARBA00023204"/>
    </source>
</evidence>
<dbReference type="GO" id="GO:0006303">
    <property type="term" value="P:double-strand break repair via nonhomologous end joining"/>
    <property type="evidence" value="ECO:0007669"/>
    <property type="project" value="TreeGrafter"/>
</dbReference>
<dbReference type="GO" id="GO:0046872">
    <property type="term" value="F:metal ion binding"/>
    <property type="evidence" value="ECO:0007669"/>
    <property type="project" value="UniProtKB-KW"/>
</dbReference>
<dbReference type="GO" id="GO:0032807">
    <property type="term" value="C:DNA ligase IV complex"/>
    <property type="evidence" value="ECO:0007669"/>
    <property type="project" value="TreeGrafter"/>
</dbReference>
<gene>
    <name evidence="15" type="primary">LIG4</name>
    <name evidence="15" type="ORF">Clacol_005517</name>
</gene>
<dbReference type="NCBIfam" id="TIGR00574">
    <property type="entry name" value="dnl1"/>
    <property type="match status" value="1"/>
</dbReference>
<dbReference type="Gene3D" id="2.40.50.140">
    <property type="entry name" value="Nucleic acid-binding proteins"/>
    <property type="match status" value="1"/>
</dbReference>
<evidence type="ECO:0000256" key="13">
    <source>
        <dbReference type="SAM" id="MobiDB-lite"/>
    </source>
</evidence>
<dbReference type="InterPro" id="IPR012340">
    <property type="entry name" value="NA-bd_OB-fold"/>
</dbReference>
<dbReference type="GO" id="GO:0005524">
    <property type="term" value="F:ATP binding"/>
    <property type="evidence" value="ECO:0007669"/>
    <property type="project" value="UniProtKB-KW"/>
</dbReference>
<evidence type="ECO:0000256" key="12">
    <source>
        <dbReference type="RuleBase" id="RU004196"/>
    </source>
</evidence>
<dbReference type="AlphaFoldDB" id="A0AAV5AEF8"/>
<feature type="domain" description="ATP-dependent DNA ligase family profile" evidence="14">
    <location>
        <begin position="349"/>
        <end position="495"/>
    </location>
</feature>
<evidence type="ECO:0000256" key="9">
    <source>
        <dbReference type="ARBA" id="ARBA00023242"/>
    </source>
</evidence>
<comment type="similarity">
    <text evidence="1 12">Belongs to the ATP-dependent DNA ligase family.</text>
</comment>
<dbReference type="CDD" id="cd07903">
    <property type="entry name" value="Adenylation_DNA_ligase_IV"/>
    <property type="match status" value="1"/>
</dbReference>
<evidence type="ECO:0000256" key="6">
    <source>
        <dbReference type="ARBA" id="ARBA00022840"/>
    </source>
</evidence>
<keyword evidence="6 11" id="KW-0067">ATP-binding</keyword>